<gene>
    <name evidence="2" type="ORF">OJ253_2362</name>
</gene>
<dbReference type="AlphaFoldDB" id="A0A9D5DLW0"/>
<dbReference type="OrthoDB" id="20844at2759"/>
<dbReference type="EMBL" id="JAPCXC010000058">
    <property type="protein sequence ID" value="KAJ1607485.1"/>
    <property type="molecule type" value="Genomic_DNA"/>
</dbReference>
<dbReference type="Proteomes" id="UP001067231">
    <property type="component" value="Unassembled WGS sequence"/>
</dbReference>
<evidence type="ECO:0000313" key="2">
    <source>
        <dbReference type="EMBL" id="KAJ1607485.1"/>
    </source>
</evidence>
<evidence type="ECO:0000256" key="1">
    <source>
        <dbReference type="SAM" id="MobiDB-lite"/>
    </source>
</evidence>
<dbReference type="Pfam" id="PF04004">
    <property type="entry name" value="Leo1"/>
    <property type="match status" value="1"/>
</dbReference>
<reference evidence="2" key="1">
    <citation type="submission" date="2022-10" db="EMBL/GenBank/DDBJ databases">
        <title>Adaptive evolution leads to modifications in subtelomeric GC content in a zoonotic Cryptosporidium species.</title>
        <authorList>
            <person name="Li J."/>
            <person name="Feng Y."/>
            <person name="Xiao L."/>
        </authorList>
    </citation>
    <scope>NUCLEOTIDE SEQUENCE</scope>
    <source>
        <strain evidence="2">33844</strain>
    </source>
</reference>
<dbReference type="GO" id="GO:0016593">
    <property type="term" value="C:Cdc73/Paf1 complex"/>
    <property type="evidence" value="ECO:0007669"/>
    <property type="project" value="InterPro"/>
</dbReference>
<protein>
    <recommendedName>
        <fullName evidence="3">RNA polymerase-associated protein LEO1</fullName>
    </recommendedName>
</protein>
<accession>A0A9D5DLW0</accession>
<dbReference type="InterPro" id="IPR007149">
    <property type="entry name" value="Leo1"/>
</dbReference>
<sequence>MLDHSYKIRDALDKAIHDQNISESDSDLFGESDSAPDQISGDNNSPFEIAKDGHDTQLKGVINGYVSNDLSGEHEEINQLNIRKPDKYFGIDHEDRVFLTLKLPERLKVINSASANDNKTKSEMNINGGLDEEGKVYSNSKLVSWSDGTYSLFINNELAYDCVFGHDKAYIFDDSMDQTYKICMGRVDKKLTIRPRAIEKNRLKDSRSRMMVQTTLEEINQHEVESRRMAEELNTISSIRIQQKKTSFISESKRKQMTSYFLEESSEESA</sequence>
<dbReference type="GO" id="GO:0006368">
    <property type="term" value="P:transcription elongation by RNA polymerase II"/>
    <property type="evidence" value="ECO:0007669"/>
    <property type="project" value="InterPro"/>
</dbReference>
<comment type="caution">
    <text evidence="2">The sequence shown here is derived from an EMBL/GenBank/DDBJ whole genome shotgun (WGS) entry which is preliminary data.</text>
</comment>
<proteinExistence type="predicted"/>
<feature type="compositionally biased region" description="Polar residues" evidence="1">
    <location>
        <begin position="35"/>
        <end position="46"/>
    </location>
</feature>
<organism evidence="2">
    <name type="scientific">Cryptosporidium canis</name>
    <dbReference type="NCBI Taxonomy" id="195482"/>
    <lineage>
        <taxon>Eukaryota</taxon>
        <taxon>Sar</taxon>
        <taxon>Alveolata</taxon>
        <taxon>Apicomplexa</taxon>
        <taxon>Conoidasida</taxon>
        <taxon>Coccidia</taxon>
        <taxon>Eucoccidiorida</taxon>
        <taxon>Eimeriorina</taxon>
        <taxon>Cryptosporidiidae</taxon>
        <taxon>Cryptosporidium</taxon>
    </lineage>
</organism>
<evidence type="ECO:0008006" key="3">
    <source>
        <dbReference type="Google" id="ProtNLM"/>
    </source>
</evidence>
<name>A0A9D5DLW0_9CRYT</name>
<feature type="region of interest" description="Disordered" evidence="1">
    <location>
        <begin position="22"/>
        <end position="47"/>
    </location>
</feature>